<dbReference type="Gene3D" id="2.40.10.10">
    <property type="entry name" value="Trypsin-like serine proteases"/>
    <property type="match status" value="2"/>
</dbReference>
<dbReference type="GO" id="GO:0004252">
    <property type="term" value="F:serine-type endopeptidase activity"/>
    <property type="evidence" value="ECO:0007669"/>
    <property type="project" value="InterPro"/>
</dbReference>
<gene>
    <name evidence="9" type="primary">KLK12</name>
</gene>
<dbReference type="InterPro" id="IPR001254">
    <property type="entry name" value="Trypsin_dom"/>
</dbReference>
<evidence type="ECO:0000313" key="9">
    <source>
        <dbReference type="RefSeq" id="XP_007463517.1"/>
    </source>
</evidence>
<evidence type="ECO:0000256" key="5">
    <source>
        <dbReference type="ARBA" id="ARBA00023157"/>
    </source>
</evidence>
<dbReference type="PROSITE" id="PS00134">
    <property type="entry name" value="TRYPSIN_HIS"/>
    <property type="match status" value="1"/>
</dbReference>
<dbReference type="CTD" id="43849"/>
<dbReference type="PRINTS" id="PR00722">
    <property type="entry name" value="CHYMOTRYPSIN"/>
</dbReference>
<evidence type="ECO:0000259" key="7">
    <source>
        <dbReference type="PROSITE" id="PS50240"/>
    </source>
</evidence>
<evidence type="ECO:0000256" key="6">
    <source>
        <dbReference type="SAM" id="MobiDB-lite"/>
    </source>
</evidence>
<keyword evidence="3" id="KW-0378">Hydrolase</keyword>
<evidence type="ECO:0000256" key="4">
    <source>
        <dbReference type="ARBA" id="ARBA00022825"/>
    </source>
</evidence>
<dbReference type="GeneID" id="103071406"/>
<dbReference type="CDD" id="cd00190">
    <property type="entry name" value="Tryp_SPc"/>
    <property type="match status" value="1"/>
</dbReference>
<accession>A0A340XTM3</accession>
<keyword evidence="2" id="KW-0645">Protease</keyword>
<dbReference type="Pfam" id="PF00089">
    <property type="entry name" value="Trypsin"/>
    <property type="match status" value="1"/>
</dbReference>
<evidence type="ECO:0000256" key="1">
    <source>
        <dbReference type="ARBA" id="ARBA00009228"/>
    </source>
</evidence>
<keyword evidence="8" id="KW-1185">Reference proteome</keyword>
<dbReference type="Proteomes" id="UP000265300">
    <property type="component" value="Unplaced"/>
</dbReference>
<dbReference type="InParanoid" id="A0A340XTM3"/>
<dbReference type="PANTHER" id="PTHR24271:SF63">
    <property type="entry name" value="KALLIKREIN-12"/>
    <property type="match status" value="1"/>
</dbReference>
<name>A0A340XTM3_LIPVE</name>
<dbReference type="InterPro" id="IPR009003">
    <property type="entry name" value="Peptidase_S1_PA"/>
</dbReference>
<dbReference type="GO" id="GO:0030141">
    <property type="term" value="C:secretory granule"/>
    <property type="evidence" value="ECO:0007669"/>
    <property type="project" value="TreeGrafter"/>
</dbReference>
<dbReference type="RefSeq" id="XP_007463517.1">
    <property type="nucleotide sequence ID" value="XM_007463455.1"/>
</dbReference>
<reference evidence="9" key="1">
    <citation type="submission" date="2025-08" db="UniProtKB">
        <authorList>
            <consortium name="RefSeq"/>
        </authorList>
    </citation>
    <scope>IDENTIFICATION</scope>
</reference>
<organism evidence="8 9">
    <name type="scientific">Lipotes vexillifer</name>
    <name type="common">Yangtze river dolphin</name>
    <dbReference type="NCBI Taxonomy" id="118797"/>
    <lineage>
        <taxon>Eukaryota</taxon>
        <taxon>Metazoa</taxon>
        <taxon>Chordata</taxon>
        <taxon>Craniata</taxon>
        <taxon>Vertebrata</taxon>
        <taxon>Euteleostomi</taxon>
        <taxon>Mammalia</taxon>
        <taxon>Eutheria</taxon>
        <taxon>Laurasiatheria</taxon>
        <taxon>Artiodactyla</taxon>
        <taxon>Whippomorpha</taxon>
        <taxon>Cetacea</taxon>
        <taxon>Odontoceti</taxon>
        <taxon>Lipotidae</taxon>
        <taxon>Lipotes</taxon>
    </lineage>
</organism>
<comment type="similarity">
    <text evidence="1">Belongs to the peptidase S1 family. Snake venom subfamily.</text>
</comment>
<dbReference type="PROSITE" id="PS50240">
    <property type="entry name" value="TRYPSIN_DOM"/>
    <property type="match status" value="1"/>
</dbReference>
<dbReference type="FunFam" id="2.40.10.10:FF:000010">
    <property type="entry name" value="Kallikrein related peptidase 11"/>
    <property type="match status" value="1"/>
</dbReference>
<dbReference type="GO" id="GO:0006508">
    <property type="term" value="P:proteolysis"/>
    <property type="evidence" value="ECO:0007669"/>
    <property type="project" value="UniProtKB-KW"/>
</dbReference>
<feature type="region of interest" description="Disordered" evidence="6">
    <location>
        <begin position="265"/>
        <end position="329"/>
    </location>
</feature>
<keyword evidence="5" id="KW-1015">Disulfide bond</keyword>
<dbReference type="KEGG" id="lve:103071406"/>
<dbReference type="InterPro" id="IPR001314">
    <property type="entry name" value="Peptidase_S1A"/>
</dbReference>
<dbReference type="SMART" id="SM00020">
    <property type="entry name" value="Tryp_SPc"/>
    <property type="match status" value="1"/>
</dbReference>
<dbReference type="SUPFAM" id="SSF50494">
    <property type="entry name" value="Trypsin-like serine proteases"/>
    <property type="match status" value="1"/>
</dbReference>
<dbReference type="AlphaFoldDB" id="A0A340XTM3"/>
<keyword evidence="4" id="KW-0720">Serine protease</keyword>
<dbReference type="InterPro" id="IPR018114">
    <property type="entry name" value="TRYPSIN_HIS"/>
</dbReference>
<feature type="compositionally biased region" description="Low complexity" evidence="6">
    <location>
        <begin position="320"/>
        <end position="329"/>
    </location>
</feature>
<dbReference type="STRING" id="118797.A0A340XTM3"/>
<evidence type="ECO:0000256" key="2">
    <source>
        <dbReference type="ARBA" id="ARBA00022670"/>
    </source>
</evidence>
<evidence type="ECO:0000256" key="3">
    <source>
        <dbReference type="ARBA" id="ARBA00022801"/>
    </source>
</evidence>
<sequence length="329" mass="35426">MGFMNLEVDHRGVQHLFSPVFDCHEDTQKVFKGTECIPHSQPWQVELFEGTQLRCGGVLIDRRWILTAAHCSSSRYWLILGQHSLSQMDWTEQIRHSGLSVTHPGYQAAQQNHDNDLQLLQLGIPVLLTRSIQPLPLPTTCAVAGTKCHTSGWGTTNHTGNQLSDRLQCFNLSVVSNATCRAAFPGRITDNMACAGGIAGEDACQSDSGGPLVRGGVLQGLVSWGSVEPCGQEGIPGVYTNICKYVDWIRMVMRNNGPAPFTFVPQLGGHSDPQSANTSSIITPSSHSSWTGDLLPGTPTPASPSKTHDPNLPPPPSCPPLRLAAAPPV</sequence>
<evidence type="ECO:0000313" key="8">
    <source>
        <dbReference type="Proteomes" id="UP000265300"/>
    </source>
</evidence>
<dbReference type="PANTHER" id="PTHR24271">
    <property type="entry name" value="KALLIKREIN-RELATED"/>
    <property type="match status" value="1"/>
</dbReference>
<protein>
    <submittedName>
        <fullName evidence="9">Kallikrein-12</fullName>
    </submittedName>
</protein>
<feature type="compositionally biased region" description="Low complexity" evidence="6">
    <location>
        <begin position="278"/>
        <end position="289"/>
    </location>
</feature>
<dbReference type="InterPro" id="IPR043504">
    <property type="entry name" value="Peptidase_S1_PA_chymotrypsin"/>
</dbReference>
<feature type="domain" description="Peptidase S1" evidence="7">
    <location>
        <begin position="30"/>
        <end position="254"/>
    </location>
</feature>
<dbReference type="OrthoDB" id="10059102at2759"/>
<proteinExistence type="inferred from homology"/>
<dbReference type="FunCoup" id="A0A340XTM3">
    <property type="interactions" value="7"/>
</dbReference>